<dbReference type="PROSITE" id="PS50850">
    <property type="entry name" value="MFS"/>
    <property type="match status" value="1"/>
</dbReference>
<dbReference type="PANTHER" id="PTHR11662">
    <property type="entry name" value="SOLUTE CARRIER FAMILY 17"/>
    <property type="match status" value="1"/>
</dbReference>
<dbReference type="InterPro" id="IPR050382">
    <property type="entry name" value="MFS_Na/Anion_cotransporter"/>
</dbReference>
<feature type="transmembrane region" description="Helical" evidence="7">
    <location>
        <begin position="407"/>
        <end position="425"/>
    </location>
</feature>
<dbReference type="RefSeq" id="WP_381439210.1">
    <property type="nucleotide sequence ID" value="NZ_JBHSNO010000016.1"/>
</dbReference>
<name>A0ABW0TQH8_9BACL</name>
<organism evidence="9 10">
    <name type="scientific">Sporosarcina soli</name>
    <dbReference type="NCBI Taxonomy" id="334736"/>
    <lineage>
        <taxon>Bacteria</taxon>
        <taxon>Bacillati</taxon>
        <taxon>Bacillota</taxon>
        <taxon>Bacilli</taxon>
        <taxon>Bacillales</taxon>
        <taxon>Caryophanaceae</taxon>
        <taxon>Sporosarcina</taxon>
    </lineage>
</organism>
<evidence type="ECO:0000313" key="10">
    <source>
        <dbReference type="Proteomes" id="UP001596109"/>
    </source>
</evidence>
<dbReference type="InterPro" id="IPR000849">
    <property type="entry name" value="Sugar_P_transporter"/>
</dbReference>
<dbReference type="PANTHER" id="PTHR11662:SF399">
    <property type="entry name" value="FI19708P1-RELATED"/>
    <property type="match status" value="1"/>
</dbReference>
<proteinExistence type="predicted"/>
<evidence type="ECO:0000256" key="6">
    <source>
        <dbReference type="ARBA" id="ARBA00023136"/>
    </source>
</evidence>
<feature type="transmembrane region" description="Helical" evidence="7">
    <location>
        <begin position="12"/>
        <end position="32"/>
    </location>
</feature>
<evidence type="ECO:0000259" key="8">
    <source>
        <dbReference type="PROSITE" id="PS50850"/>
    </source>
</evidence>
<sequence length="444" mass="48992">MLANNYRYKVMFMMLILAIINYVDRGAISYAQEEIVKEFGFDNMAWGMVLGYFGYGYIIGSLFGGILADKKGPKFVFTLVGIGWSVFVILTAFAGEIGLALFGGSALTGFAVIRIFFGLAEGPAFSTINKTNANWAAPKERGMAVGLGILGTPLGALLTAPIIVGILSITNWRVMFIALGLLGIVWVLLFRKAFTNMPEDNLKVSKEELEKIRSKEDLLPGEKMVGESKDTIKWYDFFKHRALVFNAISYFSYMYVNFLLLTWTPKYLMDEFGYQLSSLWYIGMIPWTGACITVLLGGKISDLLRRKTGKLRIARSYFTIVCLAFTATCFLLIPTASSAVAVLALMTIGNAFNSLPNTVYWSVVLDIEPDKAGTYGGMTHFVANFATIIAPTLTGFLVTYYGYSSMFVAAAVAVMIGMVTMFCVNPDKTNRTDRKDLSQAIVSE</sequence>
<comment type="caution">
    <text evidence="9">The sequence shown here is derived from an EMBL/GenBank/DDBJ whole genome shotgun (WGS) entry which is preliminary data.</text>
</comment>
<evidence type="ECO:0000256" key="1">
    <source>
        <dbReference type="ARBA" id="ARBA00004651"/>
    </source>
</evidence>
<comment type="subcellular location">
    <subcellularLocation>
        <location evidence="1">Cell membrane</location>
        <topology evidence="1">Multi-pass membrane protein</topology>
    </subcellularLocation>
</comment>
<keyword evidence="4 7" id="KW-0812">Transmembrane</keyword>
<protein>
    <submittedName>
        <fullName evidence="9">MFS transporter</fullName>
    </submittedName>
</protein>
<keyword evidence="10" id="KW-1185">Reference proteome</keyword>
<dbReference type="EMBL" id="JBHSNO010000016">
    <property type="protein sequence ID" value="MFC5591427.1"/>
    <property type="molecule type" value="Genomic_DNA"/>
</dbReference>
<evidence type="ECO:0000256" key="2">
    <source>
        <dbReference type="ARBA" id="ARBA00022448"/>
    </source>
</evidence>
<feature type="transmembrane region" description="Helical" evidence="7">
    <location>
        <begin position="100"/>
        <end position="120"/>
    </location>
</feature>
<evidence type="ECO:0000256" key="5">
    <source>
        <dbReference type="ARBA" id="ARBA00022989"/>
    </source>
</evidence>
<feature type="transmembrane region" description="Helical" evidence="7">
    <location>
        <begin position="278"/>
        <end position="296"/>
    </location>
</feature>
<accession>A0ABW0TQH8</accession>
<gene>
    <name evidence="9" type="ORF">ACFPRA_21305</name>
</gene>
<feature type="transmembrane region" description="Helical" evidence="7">
    <location>
        <begin position="381"/>
        <end position="401"/>
    </location>
</feature>
<feature type="transmembrane region" description="Helical" evidence="7">
    <location>
        <begin position="75"/>
        <end position="94"/>
    </location>
</feature>
<dbReference type="Pfam" id="PF07690">
    <property type="entry name" value="MFS_1"/>
    <property type="match status" value="1"/>
</dbReference>
<dbReference type="PIRSF" id="PIRSF002808">
    <property type="entry name" value="Hexose_phosphate_transp"/>
    <property type="match status" value="1"/>
</dbReference>
<feature type="transmembrane region" description="Helical" evidence="7">
    <location>
        <begin position="141"/>
        <end position="166"/>
    </location>
</feature>
<keyword evidence="2" id="KW-0813">Transport</keyword>
<feature type="transmembrane region" description="Helical" evidence="7">
    <location>
        <begin position="243"/>
        <end position="263"/>
    </location>
</feature>
<keyword evidence="5 7" id="KW-1133">Transmembrane helix</keyword>
<dbReference type="CDD" id="cd17319">
    <property type="entry name" value="MFS_ExuT_GudP_like"/>
    <property type="match status" value="1"/>
</dbReference>
<dbReference type="Gene3D" id="1.20.1250.20">
    <property type="entry name" value="MFS general substrate transporter like domains"/>
    <property type="match status" value="2"/>
</dbReference>
<dbReference type="InterPro" id="IPR036259">
    <property type="entry name" value="MFS_trans_sf"/>
</dbReference>
<feature type="domain" description="Major facilitator superfamily (MFS) profile" evidence="8">
    <location>
        <begin position="10"/>
        <end position="429"/>
    </location>
</feature>
<feature type="transmembrane region" description="Helical" evidence="7">
    <location>
        <begin position="44"/>
        <end position="68"/>
    </location>
</feature>
<evidence type="ECO:0000256" key="4">
    <source>
        <dbReference type="ARBA" id="ARBA00022692"/>
    </source>
</evidence>
<keyword evidence="6 7" id="KW-0472">Membrane</keyword>
<dbReference type="InterPro" id="IPR020846">
    <property type="entry name" value="MFS_dom"/>
</dbReference>
<feature type="transmembrane region" description="Helical" evidence="7">
    <location>
        <begin position="172"/>
        <end position="190"/>
    </location>
</feature>
<feature type="transmembrane region" description="Helical" evidence="7">
    <location>
        <begin position="339"/>
        <end position="360"/>
    </location>
</feature>
<evidence type="ECO:0000256" key="3">
    <source>
        <dbReference type="ARBA" id="ARBA00022475"/>
    </source>
</evidence>
<keyword evidence="3" id="KW-1003">Cell membrane</keyword>
<reference evidence="10" key="1">
    <citation type="journal article" date="2019" name="Int. J. Syst. Evol. Microbiol.">
        <title>The Global Catalogue of Microorganisms (GCM) 10K type strain sequencing project: providing services to taxonomists for standard genome sequencing and annotation.</title>
        <authorList>
            <consortium name="The Broad Institute Genomics Platform"/>
            <consortium name="The Broad Institute Genome Sequencing Center for Infectious Disease"/>
            <person name="Wu L."/>
            <person name="Ma J."/>
        </authorList>
    </citation>
    <scope>NUCLEOTIDE SEQUENCE [LARGE SCALE GENOMIC DNA]</scope>
    <source>
        <strain evidence="10">CGMCC 4.1434</strain>
    </source>
</reference>
<evidence type="ECO:0000256" key="7">
    <source>
        <dbReference type="SAM" id="Phobius"/>
    </source>
</evidence>
<feature type="transmembrane region" description="Helical" evidence="7">
    <location>
        <begin position="317"/>
        <end position="333"/>
    </location>
</feature>
<dbReference type="InterPro" id="IPR011701">
    <property type="entry name" value="MFS"/>
</dbReference>
<evidence type="ECO:0000313" key="9">
    <source>
        <dbReference type="EMBL" id="MFC5591427.1"/>
    </source>
</evidence>
<dbReference type="Proteomes" id="UP001596109">
    <property type="component" value="Unassembled WGS sequence"/>
</dbReference>
<dbReference type="SUPFAM" id="SSF103473">
    <property type="entry name" value="MFS general substrate transporter"/>
    <property type="match status" value="1"/>
</dbReference>